<keyword evidence="13" id="KW-0072">Autophagy</keyword>
<feature type="region of interest" description="Disordered" evidence="19">
    <location>
        <begin position="520"/>
        <end position="546"/>
    </location>
</feature>
<keyword evidence="22" id="KW-1185">Reference proteome</keyword>
<evidence type="ECO:0000256" key="17">
    <source>
        <dbReference type="ARBA" id="ARBA00024663"/>
    </source>
</evidence>
<evidence type="ECO:0000256" key="9">
    <source>
        <dbReference type="ARBA" id="ARBA00022801"/>
    </source>
</evidence>
<keyword evidence="9" id="KW-0378">Hydrolase</keyword>
<dbReference type="InterPro" id="IPR050805">
    <property type="entry name" value="ATG15_Lipase"/>
</dbReference>
<evidence type="ECO:0000256" key="18">
    <source>
        <dbReference type="ARBA" id="ARBA00029828"/>
    </source>
</evidence>
<evidence type="ECO:0000256" key="4">
    <source>
        <dbReference type="ARBA" id="ARBA00010701"/>
    </source>
</evidence>
<keyword evidence="11" id="KW-0735">Signal-anchor</keyword>
<feature type="region of interest" description="Disordered" evidence="19">
    <location>
        <begin position="443"/>
        <end position="506"/>
    </location>
</feature>
<keyword evidence="12" id="KW-1133">Transmembrane helix</keyword>
<evidence type="ECO:0000256" key="3">
    <source>
        <dbReference type="ARBA" id="ARBA00004343"/>
    </source>
</evidence>
<evidence type="ECO:0000256" key="8">
    <source>
        <dbReference type="ARBA" id="ARBA00022753"/>
    </source>
</evidence>
<keyword evidence="10" id="KW-0442">Lipid degradation</keyword>
<accession>A0ABZ1CV28</accession>
<dbReference type="Proteomes" id="UP001329825">
    <property type="component" value="Chromosome 3"/>
</dbReference>
<evidence type="ECO:0000259" key="20">
    <source>
        <dbReference type="Pfam" id="PF01764"/>
    </source>
</evidence>
<dbReference type="PANTHER" id="PTHR47175">
    <property type="entry name" value="LIPASE ATG15-RELATED"/>
    <property type="match status" value="1"/>
</dbReference>
<comment type="similarity">
    <text evidence="4">Belongs to the AB hydrolase superfamily. Lipase family.</text>
</comment>
<dbReference type="InterPro" id="IPR002921">
    <property type="entry name" value="Fungal_lipase-type"/>
</dbReference>
<dbReference type="RefSeq" id="XP_062790360.1">
    <property type="nucleotide sequence ID" value="XM_062934309.1"/>
</dbReference>
<comment type="subunit">
    <text evidence="5">Binds to both phosphatidylinositol (PI) and phosphatidylinositol 3,5-bisphosphate (PIP2).</text>
</comment>
<evidence type="ECO:0000256" key="7">
    <source>
        <dbReference type="ARBA" id="ARBA00022692"/>
    </source>
</evidence>
<evidence type="ECO:0000313" key="22">
    <source>
        <dbReference type="Proteomes" id="UP001329825"/>
    </source>
</evidence>
<sequence>MHIPFITNLATSLLPFLHPSDSIPDSSSLSSNSNSLITIKPVHAHIHKYNSTTSAPALYFHNTSSEISFYANDYPTLFSSEDQEDIPSLSSEDLTIRTKKVIIRRPRIRPPSIISWSLSHRQAIRGFSSSSVNANSSMSMGGGDVDIWKAPDMNSEGGEWDDVEVTAPDITDRQTLITLAKITSNAYVLPESGEWWPTGHWNATVPFGWDDNADGLRGHVFADPKNETVIISIKGTSAGVLGSGGPTAKNDKFNDNLLFSCCCARVDFSWTPVCDCYAGGWKCEQTCLEDALVSESVYATVGTNLYNNVTYMFPNATIWLVGHSLGGSLSSLVGLSFGAPAVTFEAPGDRQAAQRLHLPLPPGMPTDKTAITHVYHTADPIPMGACNGATSGCYAAGFALESKCHTGETILYDTVTVKGWTVDIRTHGITNIIKQVLADPWPEVEKPKKPDTSPSFSLKGGIQSWWGWPRKGPGKGKRDDNDDNDDDEDKSDGGWEKHGGVPKAENEDECVDCYRWEFGDGWKKEPSRNDKEFSIAEARRKGLKRT</sequence>
<comment type="subcellular location">
    <subcellularLocation>
        <location evidence="3">Endosome</location>
        <location evidence="3">Multivesicular body membrane</location>
        <topology evidence="3">Single-pass type II membrane protein</topology>
    </subcellularLocation>
    <subcellularLocation>
        <location evidence="2">Prevacuolar compartment membrane</location>
        <topology evidence="2">Single-pass type II membrane protein</topology>
    </subcellularLocation>
</comment>
<reference evidence="21 22" key="1">
    <citation type="submission" date="2024-01" db="EMBL/GenBank/DDBJ databases">
        <title>Comparative genomics of Cryptococcus and Kwoniella reveals pathogenesis evolution and contrasting modes of karyotype evolution via chromosome fusion or intercentromeric recombination.</title>
        <authorList>
            <person name="Coelho M.A."/>
            <person name="David-Palma M."/>
            <person name="Shea T."/>
            <person name="Bowers K."/>
            <person name="McGinley-Smith S."/>
            <person name="Mohammad A.W."/>
            <person name="Gnirke A."/>
            <person name="Yurkov A.M."/>
            <person name="Nowrousian M."/>
            <person name="Sun S."/>
            <person name="Cuomo C.A."/>
            <person name="Heitman J."/>
        </authorList>
    </citation>
    <scope>NUCLEOTIDE SEQUENCE [LARGE SCALE GENOMIC DNA]</scope>
    <source>
        <strain evidence="21">CBS 11374</strain>
    </source>
</reference>
<dbReference type="EMBL" id="CP141883">
    <property type="protein sequence ID" value="WRT65620.1"/>
    <property type="molecule type" value="Genomic_DNA"/>
</dbReference>
<keyword evidence="8" id="KW-0967">Endosome</keyword>
<protein>
    <recommendedName>
        <fullName evidence="6">triacylglycerol lipase</fullName>
        <ecNumber evidence="6">3.1.1.3</ecNumber>
    </recommendedName>
    <alternativeName>
        <fullName evidence="18">Autophagy-related protein 15</fullName>
    </alternativeName>
</protein>
<evidence type="ECO:0000256" key="1">
    <source>
        <dbReference type="ARBA" id="ARBA00001024"/>
    </source>
</evidence>
<evidence type="ECO:0000256" key="6">
    <source>
        <dbReference type="ARBA" id="ARBA00013279"/>
    </source>
</evidence>
<dbReference type="EC" id="3.1.1.3" evidence="6"/>
<evidence type="ECO:0000256" key="16">
    <source>
        <dbReference type="ARBA" id="ARBA00023180"/>
    </source>
</evidence>
<evidence type="ECO:0000256" key="14">
    <source>
        <dbReference type="ARBA" id="ARBA00023098"/>
    </source>
</evidence>
<evidence type="ECO:0000256" key="15">
    <source>
        <dbReference type="ARBA" id="ARBA00023136"/>
    </source>
</evidence>
<comment type="function">
    <text evidence="17">Lipase which is essential for lysis of subvacuolar cytoplasm to vacuole targeted bodies and intravacuolar autophagic bodies. Involved in the lysis of intravacuolar multivesicular body (MVB) vesicles. The intravacuolar membrane disintegration by ATG15 is critical to life span extension.</text>
</comment>
<keyword evidence="14" id="KW-0443">Lipid metabolism</keyword>
<feature type="compositionally biased region" description="Acidic residues" evidence="19">
    <location>
        <begin position="481"/>
        <end position="490"/>
    </location>
</feature>
<keyword evidence="15" id="KW-0472">Membrane</keyword>
<feature type="compositionally biased region" description="Basic and acidic residues" evidence="19">
    <location>
        <begin position="520"/>
        <end position="540"/>
    </location>
</feature>
<dbReference type="CDD" id="cd00519">
    <property type="entry name" value="Lipase_3"/>
    <property type="match status" value="1"/>
</dbReference>
<proteinExistence type="inferred from homology"/>
<feature type="domain" description="Fungal lipase-type" evidence="20">
    <location>
        <begin position="264"/>
        <end position="336"/>
    </location>
</feature>
<gene>
    <name evidence="21" type="ORF">IL334_002565</name>
</gene>
<evidence type="ECO:0000256" key="5">
    <source>
        <dbReference type="ARBA" id="ARBA00011137"/>
    </source>
</evidence>
<dbReference type="Gene3D" id="3.40.50.1820">
    <property type="entry name" value="alpha/beta hydrolase"/>
    <property type="match status" value="1"/>
</dbReference>
<dbReference type="SUPFAM" id="SSF53474">
    <property type="entry name" value="alpha/beta-Hydrolases"/>
    <property type="match status" value="1"/>
</dbReference>
<organism evidence="21 22">
    <name type="scientific">Kwoniella shivajii</name>
    <dbReference type="NCBI Taxonomy" id="564305"/>
    <lineage>
        <taxon>Eukaryota</taxon>
        <taxon>Fungi</taxon>
        <taxon>Dikarya</taxon>
        <taxon>Basidiomycota</taxon>
        <taxon>Agaricomycotina</taxon>
        <taxon>Tremellomycetes</taxon>
        <taxon>Tremellales</taxon>
        <taxon>Cryptococcaceae</taxon>
        <taxon>Kwoniella</taxon>
    </lineage>
</organism>
<evidence type="ECO:0000256" key="13">
    <source>
        <dbReference type="ARBA" id="ARBA00023006"/>
    </source>
</evidence>
<evidence type="ECO:0000256" key="11">
    <source>
        <dbReference type="ARBA" id="ARBA00022968"/>
    </source>
</evidence>
<evidence type="ECO:0000313" key="21">
    <source>
        <dbReference type="EMBL" id="WRT65620.1"/>
    </source>
</evidence>
<evidence type="ECO:0000256" key="19">
    <source>
        <dbReference type="SAM" id="MobiDB-lite"/>
    </source>
</evidence>
<name>A0ABZ1CV28_9TREE</name>
<keyword evidence="7" id="KW-0812">Transmembrane</keyword>
<evidence type="ECO:0000256" key="2">
    <source>
        <dbReference type="ARBA" id="ARBA00004270"/>
    </source>
</evidence>
<dbReference type="PANTHER" id="PTHR47175:SF2">
    <property type="entry name" value="LIPASE ATG15-RELATED"/>
    <property type="match status" value="1"/>
</dbReference>
<dbReference type="InterPro" id="IPR029058">
    <property type="entry name" value="AB_hydrolase_fold"/>
</dbReference>
<dbReference type="GeneID" id="87954696"/>
<dbReference type="Pfam" id="PF01764">
    <property type="entry name" value="Lipase_3"/>
    <property type="match status" value="1"/>
</dbReference>
<evidence type="ECO:0000256" key="10">
    <source>
        <dbReference type="ARBA" id="ARBA00022963"/>
    </source>
</evidence>
<comment type="catalytic activity">
    <reaction evidence="1">
        <text>a triacylglycerol + H2O = a diacylglycerol + a fatty acid + H(+)</text>
        <dbReference type="Rhea" id="RHEA:12044"/>
        <dbReference type="ChEBI" id="CHEBI:15377"/>
        <dbReference type="ChEBI" id="CHEBI:15378"/>
        <dbReference type="ChEBI" id="CHEBI:17855"/>
        <dbReference type="ChEBI" id="CHEBI:18035"/>
        <dbReference type="ChEBI" id="CHEBI:28868"/>
        <dbReference type="EC" id="3.1.1.3"/>
    </reaction>
</comment>
<keyword evidence="16" id="KW-0325">Glycoprotein</keyword>
<evidence type="ECO:0000256" key="12">
    <source>
        <dbReference type="ARBA" id="ARBA00022989"/>
    </source>
</evidence>